<feature type="compositionally biased region" description="Basic residues" evidence="1">
    <location>
        <begin position="67"/>
        <end position="92"/>
    </location>
</feature>
<gene>
    <name evidence="2" type="ORF">RMCFA_6607</name>
</gene>
<feature type="compositionally biased region" description="Basic residues" evidence="1">
    <location>
        <begin position="33"/>
        <end position="42"/>
    </location>
</feature>
<evidence type="ECO:0000256" key="1">
    <source>
        <dbReference type="SAM" id="MobiDB-lite"/>
    </source>
</evidence>
<organism evidence="2 3">
    <name type="scientific">Mycolicibacterium fortuitum subsp. acetamidolyticum</name>
    <dbReference type="NCBI Taxonomy" id="144550"/>
    <lineage>
        <taxon>Bacteria</taxon>
        <taxon>Bacillati</taxon>
        <taxon>Actinomycetota</taxon>
        <taxon>Actinomycetes</taxon>
        <taxon>Mycobacteriales</taxon>
        <taxon>Mycobacteriaceae</taxon>
        <taxon>Mycolicibacterium</taxon>
    </lineage>
</organism>
<accession>A0A100WXX4</accession>
<reference evidence="2 3" key="1">
    <citation type="journal article" date="2016" name="Genome Announc.">
        <title>Draft Genome Sequences of Five Rapidly Growing Mycobacterium Species, M. thermoresistibile, M. fortuitum subsp. acetamidolyticum, M. canariasense, M. brisbanense, and M. novocastrense.</title>
        <authorList>
            <person name="Katahira K."/>
            <person name="Ogura Y."/>
            <person name="Gotoh Y."/>
            <person name="Hayashi T."/>
        </authorList>
    </citation>
    <scope>NUCLEOTIDE SEQUENCE [LARGE SCALE GENOMIC DNA]</scope>
    <source>
        <strain evidence="2 3">JCM6368</strain>
    </source>
</reference>
<comment type="caution">
    <text evidence="2">The sequence shown here is derived from an EMBL/GenBank/DDBJ whole genome shotgun (WGS) entry which is preliminary data.</text>
</comment>
<feature type="non-terminal residue" evidence="2">
    <location>
        <position position="1"/>
    </location>
</feature>
<feature type="compositionally biased region" description="Basic residues" evidence="1">
    <location>
        <begin position="99"/>
        <end position="109"/>
    </location>
</feature>
<sequence>KQRGALHPHRQPQPGRDCLSIQCNRRSCTRFRRLRCQQHPSRHAGMQGNQRRRHGPRQSQPLPRSPDRKRKTGRCSRYRRPRWHRLGTRQRHPGAGAPIHRRSSVHSRNTRPDADRATLPAADRPHRL</sequence>
<proteinExistence type="predicted"/>
<protein>
    <submittedName>
        <fullName evidence="2">Uncharacterized protein</fullName>
    </submittedName>
</protein>
<reference evidence="3" key="2">
    <citation type="submission" date="2016-02" db="EMBL/GenBank/DDBJ databases">
        <title>Draft genome sequence of five rapidly growing Mycobacterium species.</title>
        <authorList>
            <person name="Katahira K."/>
            <person name="Gotou Y."/>
            <person name="Iida K."/>
            <person name="Ogura Y."/>
            <person name="Hayashi T."/>
        </authorList>
    </citation>
    <scope>NUCLEOTIDE SEQUENCE [LARGE SCALE GENOMIC DNA]</scope>
    <source>
        <strain evidence="3">JCM6368</strain>
    </source>
</reference>
<dbReference type="Proteomes" id="UP000069705">
    <property type="component" value="Unassembled WGS sequence"/>
</dbReference>
<dbReference type="AlphaFoldDB" id="A0A100WXX4"/>
<feature type="non-terminal residue" evidence="2">
    <location>
        <position position="128"/>
    </location>
</feature>
<evidence type="ECO:0000313" key="3">
    <source>
        <dbReference type="Proteomes" id="UP000069705"/>
    </source>
</evidence>
<evidence type="ECO:0000313" key="2">
    <source>
        <dbReference type="EMBL" id="GAT06496.1"/>
    </source>
</evidence>
<name>A0A100WXX4_MYCFO</name>
<feature type="region of interest" description="Disordered" evidence="1">
    <location>
        <begin position="33"/>
        <end position="128"/>
    </location>
</feature>
<dbReference type="EMBL" id="BCSZ01000079">
    <property type="protein sequence ID" value="GAT06496.1"/>
    <property type="molecule type" value="Genomic_DNA"/>
</dbReference>